<dbReference type="Proteomes" id="UP001162992">
    <property type="component" value="Chromosome 2"/>
</dbReference>
<proteinExistence type="predicted"/>
<sequence length="1062" mass="116801">MLDAGAKDRMNHDGHTDPGEGLKESSSLVSKGSEGITRGLQSSGDRLHSLKVPQAVVAFAQAAAKANGFLSDLPGWPLLSPSLQMQKCDKCSREFCSPLNHRRHVRIHRRSLNADKDLSKERSKVAAYWNKLTSEEASNIISIKNIMIEDLSGTSAVRALASYLQQHSLPSLPQPYLKAGTALLEIVQNKASRIPIPAEELMSILDDASERMFLCGGTSSSVQRFLYRGDARKVGLEDRNLVASLGFLVEHKIVKAWMAERDAEALRCQKALVEEEEAAQQKRAKLIERKRMKKIRQKEVKERERKGTECQLVLQIPDTGSLGDEVGSPRTVEEDDLPSASGSSSSSVVSSGRDFTESELPDVEMNEIIQHLERPYSNGFTILAGEEHDVVWERYHSKDNVHSLDDKQELESVAKTNDVTETCEMEAGEKGVTLERGDPKIVAETKLLKATRERKKPGYTNLSLSLQKPRDAYESERRFYQGASHLSFKPARRSYTSFANTMKANTEASFHDIPYFSRLQHYRRRTSGMRNMSTGNTHAVWARKVQKSTGSEESKTDDKEELSMQKTSEDEVFVRSSQVSSLGVQDAVEDLHTVESYDTQVGFSSADDSMEGLESARALLTATSNSTSSIRDVQSDDVPYLLHSLYVNTSCNDSTLPNTGNAMMGKKNQTNPTLDSMQAPQLLSEPEMKGKEVNCCPACLSQPTQDAMGKEMSGGLLLVGSLSVPFGNYGLETHIHMQRPARTDKDSQCQIAAAPSQELEDGGICDSRQQITSYFPASKVLSGSGKDVPSFLPEKGADAKLQSCSNPSLKPPRSPLSGVAIGGEHTGKQGSWLNGFYKVPTLKVWRAIGRVGERHEDLVRSDDTTGESLVVRSLSKHARTTDDLLIDEASDGSYSAEVDSSEGSVVLYVGSIPDQQLDDKNDIDTAHYALKFRVDEFYSGPDRAGDMAFTTTESSGAEHYKRECGNSQDDSVKEFYTKISSCEKSVPLNARKLANFLSERWATAIEGMDTISAPSDGVSPSDSINVHSFLGKLHEKLQKFHLQEGDDGSKAALRSPSFIATN</sequence>
<evidence type="ECO:0000313" key="2">
    <source>
        <dbReference type="Proteomes" id="UP001162992"/>
    </source>
</evidence>
<name>A0ACC2ECV1_DIPCM</name>
<keyword evidence="2" id="KW-1185">Reference proteome</keyword>
<accession>A0ACC2ECV1</accession>
<comment type="caution">
    <text evidence="1">The sequence shown here is derived from an EMBL/GenBank/DDBJ whole genome shotgun (WGS) entry which is preliminary data.</text>
</comment>
<organism evidence="1 2">
    <name type="scientific">Diphasiastrum complanatum</name>
    <name type="common">Issler's clubmoss</name>
    <name type="synonym">Lycopodium complanatum</name>
    <dbReference type="NCBI Taxonomy" id="34168"/>
    <lineage>
        <taxon>Eukaryota</taxon>
        <taxon>Viridiplantae</taxon>
        <taxon>Streptophyta</taxon>
        <taxon>Embryophyta</taxon>
        <taxon>Tracheophyta</taxon>
        <taxon>Lycopodiopsida</taxon>
        <taxon>Lycopodiales</taxon>
        <taxon>Lycopodiaceae</taxon>
        <taxon>Lycopodioideae</taxon>
        <taxon>Diphasiastrum</taxon>
    </lineage>
</organism>
<evidence type="ECO:0000313" key="1">
    <source>
        <dbReference type="EMBL" id="KAJ7564288.1"/>
    </source>
</evidence>
<gene>
    <name evidence="1" type="ORF">O6H91_02G011300</name>
</gene>
<protein>
    <submittedName>
        <fullName evidence="1">Uncharacterized protein</fullName>
    </submittedName>
</protein>
<dbReference type="EMBL" id="CM055093">
    <property type="protein sequence ID" value="KAJ7564288.1"/>
    <property type="molecule type" value="Genomic_DNA"/>
</dbReference>
<reference evidence="2" key="1">
    <citation type="journal article" date="2024" name="Proc. Natl. Acad. Sci. U.S.A.">
        <title>Extraordinary preservation of gene collinearity over three hundred million years revealed in homosporous lycophytes.</title>
        <authorList>
            <person name="Li C."/>
            <person name="Wickell D."/>
            <person name="Kuo L.Y."/>
            <person name="Chen X."/>
            <person name="Nie B."/>
            <person name="Liao X."/>
            <person name="Peng D."/>
            <person name="Ji J."/>
            <person name="Jenkins J."/>
            <person name="Williams M."/>
            <person name="Shu S."/>
            <person name="Plott C."/>
            <person name="Barry K."/>
            <person name="Rajasekar S."/>
            <person name="Grimwood J."/>
            <person name="Han X."/>
            <person name="Sun S."/>
            <person name="Hou Z."/>
            <person name="He W."/>
            <person name="Dai G."/>
            <person name="Sun C."/>
            <person name="Schmutz J."/>
            <person name="Leebens-Mack J.H."/>
            <person name="Li F.W."/>
            <person name="Wang L."/>
        </authorList>
    </citation>
    <scope>NUCLEOTIDE SEQUENCE [LARGE SCALE GENOMIC DNA]</scope>
    <source>
        <strain evidence="2">cv. PW_Plant_1</strain>
    </source>
</reference>